<dbReference type="AlphaFoldDB" id="A0A0V8QB40"/>
<dbReference type="EMBL" id="LNAM01000197">
    <property type="protein sequence ID" value="KSV57813.1"/>
    <property type="molecule type" value="Genomic_DNA"/>
</dbReference>
<protein>
    <submittedName>
        <fullName evidence="1">Uncharacterized protein</fullName>
    </submittedName>
</protein>
<keyword evidence="2" id="KW-1185">Reference proteome</keyword>
<dbReference type="RefSeq" id="WP_058353868.1">
    <property type="nucleotide sequence ID" value="NZ_CABMMD010000197.1"/>
</dbReference>
<sequence>MGLGVWLQCLFLLRESRINLNTMVFRVNITTLTEAIRKTFVSPAFLAGSIHLHESQRYSVWNILRLTRNG</sequence>
<evidence type="ECO:0000313" key="2">
    <source>
        <dbReference type="Proteomes" id="UP000054874"/>
    </source>
</evidence>
<accession>A0A0V8QB40</accession>
<dbReference type="Proteomes" id="UP000054874">
    <property type="component" value="Unassembled WGS sequence"/>
</dbReference>
<dbReference type="STRING" id="290052.ASU35_03605"/>
<reference evidence="1 2" key="1">
    <citation type="submission" date="2015-11" db="EMBL/GenBank/DDBJ databases">
        <title>Butyribacter intestini gen. nov., sp. nov., a butyric acid-producing bacterium of the family Lachnospiraceae isolated from the human faeces.</title>
        <authorList>
            <person name="Zou Y."/>
            <person name="Xue W."/>
            <person name="Luo G."/>
            <person name="Lv M."/>
        </authorList>
    </citation>
    <scope>NUCLEOTIDE SEQUENCE [LARGE SCALE GENOMIC DNA]</scope>
    <source>
        <strain evidence="1 2">ACET-33324</strain>
    </source>
</reference>
<gene>
    <name evidence="1" type="ORF">ASU35_03605</name>
</gene>
<comment type="caution">
    <text evidence="1">The sequence shown here is derived from an EMBL/GenBank/DDBJ whole genome shotgun (WGS) entry which is preliminary data.</text>
</comment>
<evidence type="ECO:0000313" key="1">
    <source>
        <dbReference type="EMBL" id="KSV57813.1"/>
    </source>
</evidence>
<proteinExistence type="predicted"/>
<name>A0A0V8QB40_9FIRM</name>
<organism evidence="1 2">
    <name type="scientific">Acetivibrio ethanolgignens</name>
    <dbReference type="NCBI Taxonomy" id="290052"/>
    <lineage>
        <taxon>Bacteria</taxon>
        <taxon>Bacillati</taxon>
        <taxon>Bacillota</taxon>
        <taxon>Clostridia</taxon>
        <taxon>Eubacteriales</taxon>
        <taxon>Oscillospiraceae</taxon>
        <taxon>Acetivibrio</taxon>
    </lineage>
</organism>